<evidence type="ECO:0000256" key="3">
    <source>
        <dbReference type="ARBA" id="ARBA00022692"/>
    </source>
</evidence>
<comment type="subcellular location">
    <subcellularLocation>
        <location evidence="1">Cell membrane</location>
        <topology evidence="1">Multi-pass membrane protein</topology>
    </subcellularLocation>
</comment>
<dbReference type="Proteomes" id="UP000008633">
    <property type="component" value="Chromosome"/>
</dbReference>
<reference evidence="9" key="2">
    <citation type="submission" date="2011-01" db="EMBL/GenBank/DDBJ databases">
        <title>The complete genome of Nitratifractor salsuginis DSM 16511.</title>
        <authorList>
            <consortium name="US DOE Joint Genome Institute (JGI-PGF)"/>
            <person name="Lucas S."/>
            <person name="Copeland A."/>
            <person name="Lapidus A."/>
            <person name="Bruce D."/>
            <person name="Goodwin L."/>
            <person name="Pitluck S."/>
            <person name="Kyrpides N."/>
            <person name="Mavromatis K."/>
            <person name="Ivanova N."/>
            <person name="Mikhailova N."/>
            <person name="Zeytun A."/>
            <person name="Detter J.C."/>
            <person name="Tapia R."/>
            <person name="Han C."/>
            <person name="Land M."/>
            <person name="Hauser L."/>
            <person name="Markowitz V."/>
            <person name="Cheng J.-F."/>
            <person name="Hugenholtz P."/>
            <person name="Woyke T."/>
            <person name="Wu D."/>
            <person name="Tindall B."/>
            <person name="Schuetze A."/>
            <person name="Brambilla E."/>
            <person name="Klenk H.-P."/>
            <person name="Eisen J.A."/>
        </authorList>
    </citation>
    <scope>NUCLEOTIDE SEQUENCE [LARGE SCALE GENOMIC DNA]</scope>
    <source>
        <strain evidence="9">DSM 16511 / JCM 12458 / E9I37-1</strain>
    </source>
</reference>
<evidence type="ECO:0000256" key="6">
    <source>
        <dbReference type="SAM" id="Phobius"/>
    </source>
</evidence>
<evidence type="ECO:0000256" key="1">
    <source>
        <dbReference type="ARBA" id="ARBA00004651"/>
    </source>
</evidence>
<dbReference type="HOGENOM" id="CLU_044208_1_1_7"/>
<dbReference type="OrthoDB" id="9813426at2"/>
<dbReference type="InterPro" id="IPR051311">
    <property type="entry name" value="DedA_domain"/>
</dbReference>
<sequence>MLHTLTQILLHFADTLGYIGVYFYMLLVGTFIPVPSEILLIPSGYLASTGQKSFTLLLLAGALGSLSGALINYALARTLVHRFLGHKPVIRKTAYFFRRHGKISVFLAPLTPGLGQYISIPAGLAHMPLKHFIPLTFAANLIWVGFMLLIGYIFGDGAAAQKQAAWFSLILLGFVILSVTVYVWRELKKARLNDSELEEIEEGLGSANLSE</sequence>
<dbReference type="EMBL" id="CP002452">
    <property type="protein sequence ID" value="ADV46224.1"/>
    <property type="molecule type" value="Genomic_DNA"/>
</dbReference>
<feature type="transmembrane region" description="Helical" evidence="6">
    <location>
        <begin position="54"/>
        <end position="75"/>
    </location>
</feature>
<dbReference type="eggNOG" id="COG0586">
    <property type="taxonomic scope" value="Bacteria"/>
</dbReference>
<keyword evidence="2" id="KW-1003">Cell membrane</keyword>
<evidence type="ECO:0000256" key="5">
    <source>
        <dbReference type="ARBA" id="ARBA00023136"/>
    </source>
</evidence>
<keyword evidence="5 6" id="KW-0472">Membrane</keyword>
<dbReference type="GO" id="GO:0005886">
    <property type="term" value="C:plasma membrane"/>
    <property type="evidence" value="ECO:0007669"/>
    <property type="project" value="UniProtKB-SubCell"/>
</dbReference>
<evidence type="ECO:0000256" key="4">
    <source>
        <dbReference type="ARBA" id="ARBA00022989"/>
    </source>
</evidence>
<feature type="transmembrane region" description="Helical" evidence="6">
    <location>
        <begin position="12"/>
        <end position="34"/>
    </location>
</feature>
<proteinExistence type="predicted"/>
<dbReference type="AlphaFoldDB" id="E6X3E7"/>
<dbReference type="PANTHER" id="PTHR42709">
    <property type="entry name" value="ALKALINE PHOSPHATASE LIKE PROTEIN"/>
    <property type="match status" value="1"/>
</dbReference>
<evidence type="ECO:0000256" key="2">
    <source>
        <dbReference type="ARBA" id="ARBA00022475"/>
    </source>
</evidence>
<feature type="transmembrane region" description="Helical" evidence="6">
    <location>
        <begin position="132"/>
        <end position="154"/>
    </location>
</feature>
<dbReference type="KEGG" id="nsa:Nitsa_0965"/>
<protein>
    <submittedName>
        <fullName evidence="8">SNARE associated Golgi protein-like protein</fullName>
    </submittedName>
</protein>
<dbReference type="STRING" id="749222.Nitsa_0965"/>
<feature type="domain" description="VTT" evidence="7">
    <location>
        <begin position="34"/>
        <end position="152"/>
    </location>
</feature>
<gene>
    <name evidence="8" type="ordered locus">Nitsa_0965</name>
</gene>
<name>E6X3E7_NITSE</name>
<keyword evidence="9" id="KW-1185">Reference proteome</keyword>
<reference evidence="8 9" key="1">
    <citation type="journal article" date="2011" name="Stand. Genomic Sci.">
        <title>Complete genome sequence of Nitratifractor salsuginis type strain (E9I37-1).</title>
        <authorList>
            <person name="Anderson I."/>
            <person name="Sikorski J."/>
            <person name="Zeytun A."/>
            <person name="Nolan M."/>
            <person name="Lapidus A."/>
            <person name="Lucas S."/>
            <person name="Hammon N."/>
            <person name="Deshpande S."/>
            <person name="Cheng J.F."/>
            <person name="Tapia R."/>
            <person name="Han C."/>
            <person name="Goodwin L."/>
            <person name="Pitluck S."/>
            <person name="Liolios K."/>
            <person name="Pagani I."/>
            <person name="Ivanova N."/>
            <person name="Huntemann M."/>
            <person name="Mavromatis K."/>
            <person name="Ovchinikova G."/>
            <person name="Pati A."/>
            <person name="Chen A."/>
            <person name="Palaniappan K."/>
            <person name="Land M."/>
            <person name="Hauser L."/>
            <person name="Brambilla E.M."/>
            <person name="Ngatchou-Djao O.D."/>
            <person name="Rohde M."/>
            <person name="Tindall B.J."/>
            <person name="Goker M."/>
            <person name="Detter J.C."/>
            <person name="Woyke T."/>
            <person name="Bristow J."/>
            <person name="Eisen J.A."/>
            <person name="Markowitz V."/>
            <person name="Hugenholtz P."/>
            <person name="Klenk H.P."/>
            <person name="Kyrpides N.C."/>
        </authorList>
    </citation>
    <scope>NUCLEOTIDE SEQUENCE [LARGE SCALE GENOMIC DNA]</scope>
    <source>
        <strain evidence="9">DSM 16511 / JCM 12458 / E9I37-1</strain>
    </source>
</reference>
<keyword evidence="4 6" id="KW-1133">Transmembrane helix</keyword>
<dbReference type="InterPro" id="IPR032816">
    <property type="entry name" value="VTT_dom"/>
</dbReference>
<feature type="transmembrane region" description="Helical" evidence="6">
    <location>
        <begin position="166"/>
        <end position="184"/>
    </location>
</feature>
<dbReference type="RefSeq" id="WP_013553918.1">
    <property type="nucleotide sequence ID" value="NC_014935.1"/>
</dbReference>
<keyword evidence="3 6" id="KW-0812">Transmembrane</keyword>
<accession>E6X3E7</accession>
<evidence type="ECO:0000313" key="9">
    <source>
        <dbReference type="Proteomes" id="UP000008633"/>
    </source>
</evidence>
<evidence type="ECO:0000313" key="8">
    <source>
        <dbReference type="EMBL" id="ADV46224.1"/>
    </source>
</evidence>
<organism evidence="8 9">
    <name type="scientific">Nitratifractor salsuginis (strain DSM 16511 / JCM 12458 / E9I37-1)</name>
    <dbReference type="NCBI Taxonomy" id="749222"/>
    <lineage>
        <taxon>Bacteria</taxon>
        <taxon>Pseudomonadati</taxon>
        <taxon>Campylobacterota</taxon>
        <taxon>Epsilonproteobacteria</taxon>
        <taxon>Campylobacterales</taxon>
        <taxon>Sulfurovaceae</taxon>
        <taxon>Nitratifractor</taxon>
    </lineage>
</organism>
<evidence type="ECO:0000259" key="7">
    <source>
        <dbReference type="Pfam" id="PF09335"/>
    </source>
</evidence>
<dbReference type="PANTHER" id="PTHR42709:SF6">
    <property type="entry name" value="UNDECAPRENYL PHOSPHATE TRANSPORTER A"/>
    <property type="match status" value="1"/>
</dbReference>
<dbReference type="Pfam" id="PF09335">
    <property type="entry name" value="VTT_dom"/>
    <property type="match status" value="1"/>
</dbReference>